<dbReference type="InterPro" id="IPR013013">
    <property type="entry name" value="PTS_EIIC_1"/>
</dbReference>
<dbReference type="SUPFAM" id="SSF55604">
    <property type="entry name" value="Glucose permease domain IIB"/>
    <property type="match status" value="1"/>
</dbReference>
<gene>
    <name evidence="15" type="ORF">H9703_08700</name>
</gene>
<feature type="transmembrane region" description="Helical" evidence="12">
    <location>
        <begin position="197"/>
        <end position="228"/>
    </location>
</feature>
<keyword evidence="9 12" id="KW-1133">Transmembrane helix</keyword>
<evidence type="ECO:0000256" key="10">
    <source>
        <dbReference type="ARBA" id="ARBA00023136"/>
    </source>
</evidence>
<organism evidence="15 16">
    <name type="scientific">Candidatus Faecalibacterium faecigallinarum</name>
    <dbReference type="NCBI Taxonomy" id="2838577"/>
    <lineage>
        <taxon>Bacteria</taxon>
        <taxon>Bacillati</taxon>
        <taxon>Bacillota</taxon>
        <taxon>Clostridia</taxon>
        <taxon>Eubacteriales</taxon>
        <taxon>Oscillospiraceae</taxon>
        <taxon>Faecalibacterium</taxon>
    </lineage>
</organism>
<evidence type="ECO:0000313" key="16">
    <source>
        <dbReference type="Proteomes" id="UP000823906"/>
    </source>
</evidence>
<dbReference type="Pfam" id="PF00367">
    <property type="entry name" value="PTS_EIIB"/>
    <property type="match status" value="1"/>
</dbReference>
<feature type="active site" description="Phosphocysteine intermediate; for EIIB activity" evidence="11">
    <location>
        <position position="111"/>
    </location>
</feature>
<dbReference type="GO" id="GO:0016301">
    <property type="term" value="F:kinase activity"/>
    <property type="evidence" value="ECO:0007669"/>
    <property type="project" value="UniProtKB-KW"/>
</dbReference>
<feature type="transmembrane region" description="Helical" evidence="12">
    <location>
        <begin position="520"/>
        <end position="545"/>
    </location>
</feature>
<feature type="transmembrane region" description="Helical" evidence="12">
    <location>
        <begin position="307"/>
        <end position="324"/>
    </location>
</feature>
<keyword evidence="10 12" id="KW-0472">Membrane</keyword>
<evidence type="ECO:0000256" key="1">
    <source>
        <dbReference type="ARBA" id="ARBA00004651"/>
    </source>
</evidence>
<feature type="transmembrane region" description="Helical" evidence="12">
    <location>
        <begin position="240"/>
        <end position="258"/>
    </location>
</feature>
<evidence type="ECO:0000259" key="14">
    <source>
        <dbReference type="PROSITE" id="PS51103"/>
    </source>
</evidence>
<evidence type="ECO:0000313" key="15">
    <source>
        <dbReference type="EMBL" id="HJC46194.1"/>
    </source>
</evidence>
<keyword evidence="7 12" id="KW-0812">Transmembrane</keyword>
<dbReference type="Pfam" id="PF02378">
    <property type="entry name" value="PTS_EIIC"/>
    <property type="match status" value="1"/>
</dbReference>
<evidence type="ECO:0000256" key="6">
    <source>
        <dbReference type="ARBA" id="ARBA00022683"/>
    </source>
</evidence>
<dbReference type="PROSITE" id="PS51103">
    <property type="entry name" value="PTS_EIIC_TYPE_1"/>
    <property type="match status" value="1"/>
</dbReference>
<feature type="transmembrane region" description="Helical" evidence="12">
    <location>
        <begin position="416"/>
        <end position="439"/>
    </location>
</feature>
<evidence type="ECO:0000256" key="4">
    <source>
        <dbReference type="ARBA" id="ARBA00022597"/>
    </source>
</evidence>
<feature type="domain" description="PTS EIIB type-1" evidence="13">
    <location>
        <begin position="89"/>
        <end position="171"/>
    </location>
</feature>
<dbReference type="EMBL" id="DWWN01000057">
    <property type="protein sequence ID" value="HJC46194.1"/>
    <property type="molecule type" value="Genomic_DNA"/>
</dbReference>
<dbReference type="GO" id="GO:0005886">
    <property type="term" value="C:plasma membrane"/>
    <property type="evidence" value="ECO:0007669"/>
    <property type="project" value="UniProtKB-SubCell"/>
</dbReference>
<sequence>MAQTPDPDGLMQQFYPLLGGKANVVKESRQSSCLLFSIKDQSLADTAALAALPTVASCSLRGGRVRVELEARTYEKAIKENTLMASKYDGLARIIIQNVGGKSNILSLTHCVTRLRFKLKDESKAQTDILKDTDGIVTVIQSGGQYMVVIGNHVPQVYDAVCAVGHITPGGAVNEDGTAAEGGGDAPQEKMNPFNAFISIITSVFTPALGCLAACGMIKGLLALFVAVGVLDGAGPTYNILYSLGDCFFYFMPILLAYTASKKFGLPEMEGMVIGAAMLYPYLLGSSTYAHDSLFMIPVIMPTSGDYTSSVIPIICAIAFAAWFEKLYSKYIPDTIKLFAIPLITCTVTFCLTLWVIGPIAAGAGDLLGVFFNWLANVNGILLGAVVGGLWQILVMFGLHWAIVPMMLNNLATQGFDTAMVGMFGTTFAQVGAVAAIWIKTKNKKTKSLCAPAFISAIAGVTEPAIYGITLPKKTPFYITCVVAAVIGGLLMAFGVTSYTSAGMGVFGYTAYINTITNDISGMITSIVLSLVSVAAAFVLTFLTYHDEPAKKN</sequence>
<keyword evidence="4" id="KW-0762">Sugar transport</keyword>
<dbReference type="InterPro" id="IPR036878">
    <property type="entry name" value="Glu_permease_IIB"/>
</dbReference>
<reference evidence="15" key="2">
    <citation type="submission" date="2021-04" db="EMBL/GenBank/DDBJ databases">
        <authorList>
            <person name="Gilroy R."/>
        </authorList>
    </citation>
    <scope>NUCLEOTIDE SEQUENCE</scope>
    <source>
        <strain evidence="15">ChiSjej5B23-2810</strain>
    </source>
</reference>
<dbReference type="GO" id="GO:0008982">
    <property type="term" value="F:protein-N(PI)-phosphohistidine-sugar phosphotransferase activity"/>
    <property type="evidence" value="ECO:0007669"/>
    <property type="project" value="InterPro"/>
</dbReference>
<dbReference type="Gene3D" id="3.30.1360.60">
    <property type="entry name" value="Glucose permease domain IIB"/>
    <property type="match status" value="1"/>
</dbReference>
<name>A0A9D2PBJ8_9FIRM</name>
<evidence type="ECO:0000256" key="5">
    <source>
        <dbReference type="ARBA" id="ARBA00022679"/>
    </source>
</evidence>
<dbReference type="PANTHER" id="PTHR30175">
    <property type="entry name" value="PHOSPHOTRANSFERASE SYSTEM TRANSPORT PROTEIN"/>
    <property type="match status" value="1"/>
</dbReference>
<dbReference type="AlphaFoldDB" id="A0A9D2PBJ8"/>
<feature type="transmembrane region" description="Helical" evidence="12">
    <location>
        <begin position="336"/>
        <end position="361"/>
    </location>
</feature>
<dbReference type="PROSITE" id="PS51098">
    <property type="entry name" value="PTS_EIIB_TYPE_1"/>
    <property type="match status" value="1"/>
</dbReference>
<evidence type="ECO:0000256" key="11">
    <source>
        <dbReference type="PROSITE-ProRule" id="PRU00421"/>
    </source>
</evidence>
<evidence type="ECO:0000256" key="9">
    <source>
        <dbReference type="ARBA" id="ARBA00022989"/>
    </source>
</evidence>
<protein>
    <submittedName>
        <fullName evidence="15">PTS transporter subunit EIIC</fullName>
    </submittedName>
</protein>
<evidence type="ECO:0000256" key="8">
    <source>
        <dbReference type="ARBA" id="ARBA00022777"/>
    </source>
</evidence>
<dbReference type="Proteomes" id="UP000823906">
    <property type="component" value="Unassembled WGS sequence"/>
</dbReference>
<dbReference type="GO" id="GO:0009401">
    <property type="term" value="P:phosphoenolpyruvate-dependent sugar phosphotransferase system"/>
    <property type="evidence" value="ECO:0007669"/>
    <property type="project" value="UniProtKB-KW"/>
</dbReference>
<keyword evidence="3" id="KW-1003">Cell membrane</keyword>
<dbReference type="CDD" id="cd00212">
    <property type="entry name" value="PTS_IIB_glc"/>
    <property type="match status" value="1"/>
</dbReference>
<dbReference type="GO" id="GO:0015771">
    <property type="term" value="P:trehalose transport"/>
    <property type="evidence" value="ECO:0007669"/>
    <property type="project" value="TreeGrafter"/>
</dbReference>
<dbReference type="InterPro" id="IPR018113">
    <property type="entry name" value="PTrfase_EIIB_Cys"/>
</dbReference>
<feature type="transmembrane region" description="Helical" evidence="12">
    <location>
        <begin position="381"/>
        <end position="404"/>
    </location>
</feature>
<dbReference type="GO" id="GO:0090589">
    <property type="term" value="F:protein-phosphocysteine-trehalose phosphotransferase system transporter activity"/>
    <property type="evidence" value="ECO:0007669"/>
    <property type="project" value="TreeGrafter"/>
</dbReference>
<feature type="transmembrane region" description="Helical" evidence="12">
    <location>
        <begin position="477"/>
        <end position="500"/>
    </location>
</feature>
<dbReference type="InterPro" id="IPR001996">
    <property type="entry name" value="PTS_IIB_1"/>
</dbReference>
<dbReference type="FunFam" id="3.30.1360.60:FF:000001">
    <property type="entry name" value="PTS system glucose-specific IIBC component PtsG"/>
    <property type="match status" value="1"/>
</dbReference>
<proteinExistence type="predicted"/>
<feature type="transmembrane region" description="Helical" evidence="12">
    <location>
        <begin position="451"/>
        <end position="470"/>
    </location>
</feature>
<dbReference type="PROSITE" id="PS01035">
    <property type="entry name" value="PTS_EIIB_TYPE_1_CYS"/>
    <property type="match status" value="1"/>
</dbReference>
<comment type="caution">
    <text evidence="15">The sequence shown here is derived from an EMBL/GenBank/DDBJ whole genome shotgun (WGS) entry which is preliminary data.</text>
</comment>
<reference evidence="15" key="1">
    <citation type="journal article" date="2021" name="PeerJ">
        <title>Extensive microbial diversity within the chicken gut microbiome revealed by metagenomics and culture.</title>
        <authorList>
            <person name="Gilroy R."/>
            <person name="Ravi A."/>
            <person name="Getino M."/>
            <person name="Pursley I."/>
            <person name="Horton D.L."/>
            <person name="Alikhan N.F."/>
            <person name="Baker D."/>
            <person name="Gharbi K."/>
            <person name="Hall N."/>
            <person name="Watson M."/>
            <person name="Adriaenssens E.M."/>
            <person name="Foster-Nyarko E."/>
            <person name="Jarju S."/>
            <person name="Secka A."/>
            <person name="Antonio M."/>
            <person name="Oren A."/>
            <person name="Chaudhuri R.R."/>
            <person name="La Ragione R."/>
            <person name="Hildebrand F."/>
            <person name="Pallen M.J."/>
        </authorList>
    </citation>
    <scope>NUCLEOTIDE SEQUENCE</scope>
    <source>
        <strain evidence="15">ChiSjej5B23-2810</strain>
    </source>
</reference>
<evidence type="ECO:0000259" key="13">
    <source>
        <dbReference type="PROSITE" id="PS51098"/>
    </source>
</evidence>
<keyword evidence="2" id="KW-0813">Transport</keyword>
<keyword evidence="8" id="KW-0418">Kinase</keyword>
<evidence type="ECO:0000256" key="12">
    <source>
        <dbReference type="SAM" id="Phobius"/>
    </source>
</evidence>
<accession>A0A9D2PBJ8</accession>
<dbReference type="InterPro" id="IPR003352">
    <property type="entry name" value="PTS_EIIC"/>
</dbReference>
<evidence type="ECO:0000256" key="3">
    <source>
        <dbReference type="ARBA" id="ARBA00022475"/>
    </source>
</evidence>
<feature type="domain" description="PTS EIIC type-1" evidence="14">
    <location>
        <begin position="199"/>
        <end position="553"/>
    </location>
</feature>
<evidence type="ECO:0000256" key="2">
    <source>
        <dbReference type="ARBA" id="ARBA00022448"/>
    </source>
</evidence>
<evidence type="ECO:0000256" key="7">
    <source>
        <dbReference type="ARBA" id="ARBA00022692"/>
    </source>
</evidence>
<keyword evidence="6" id="KW-0598">Phosphotransferase system</keyword>
<dbReference type="PANTHER" id="PTHR30175:SF1">
    <property type="entry name" value="PTS SYSTEM ARBUTIN-, CELLOBIOSE-, AND SALICIN-SPECIFIC EIIBC COMPONENT-RELATED"/>
    <property type="match status" value="1"/>
</dbReference>
<dbReference type="InterPro" id="IPR050558">
    <property type="entry name" value="PTS_Sugar-Specific_Components"/>
</dbReference>
<keyword evidence="5" id="KW-0808">Transferase</keyword>
<comment type="subcellular location">
    <subcellularLocation>
        <location evidence="1">Cell membrane</location>
        <topology evidence="1">Multi-pass membrane protein</topology>
    </subcellularLocation>
</comment>